<gene>
    <name evidence="2" type="ORF">PG999_005009</name>
</gene>
<evidence type="ECO:0000256" key="1">
    <source>
        <dbReference type="ARBA" id="ARBA00035112"/>
    </source>
</evidence>
<dbReference type="InterPro" id="IPR021765">
    <property type="entry name" value="UstYa-like"/>
</dbReference>
<reference evidence="2 3" key="1">
    <citation type="submission" date="2023-01" db="EMBL/GenBank/DDBJ databases">
        <title>Analysis of 21 Apiospora genomes using comparative genomics revels a genus with tremendous synthesis potential of carbohydrate active enzymes and secondary metabolites.</title>
        <authorList>
            <person name="Sorensen T."/>
        </authorList>
    </citation>
    <scope>NUCLEOTIDE SEQUENCE [LARGE SCALE GENOMIC DNA]</scope>
    <source>
        <strain evidence="2 3">CBS 117206</strain>
    </source>
</reference>
<name>A0AAW0R0Y4_9PEZI</name>
<dbReference type="Proteomes" id="UP001392437">
    <property type="component" value="Unassembled WGS sequence"/>
</dbReference>
<dbReference type="PANTHER" id="PTHR33365:SF14">
    <property type="entry name" value="TAT PATHWAY SIGNAL SEQUENCE"/>
    <property type="match status" value="1"/>
</dbReference>
<dbReference type="GO" id="GO:0043386">
    <property type="term" value="P:mycotoxin biosynthetic process"/>
    <property type="evidence" value="ECO:0007669"/>
    <property type="project" value="InterPro"/>
</dbReference>
<sequence length="214" mass="24157">MCCFCTAPIFDRVDIPSAPNQINGTLADEQASIWRQPPSPAADAAWDRITKVGYHTVTSEDIRRLGKDPATTVRAPADWDLGDDAHLVQLDLAHQLHCLNVLRKAAHPDYYGVGRALLRGVHTAHCVDVLLQNLLCDASVDVYTHNWVETQRHPFPDMSLNRQCRDFEAVLAWHHKTLIPWNSEIPRPAGAVILPMAPKLREHWSKFQTDELHN</sequence>
<dbReference type="EMBL" id="JAQQWP010000004">
    <property type="protein sequence ID" value="KAK8120889.1"/>
    <property type="molecule type" value="Genomic_DNA"/>
</dbReference>
<comment type="similarity">
    <text evidence="1">Belongs to the ustYa family.</text>
</comment>
<proteinExistence type="inferred from homology"/>
<evidence type="ECO:0008006" key="4">
    <source>
        <dbReference type="Google" id="ProtNLM"/>
    </source>
</evidence>
<evidence type="ECO:0000313" key="2">
    <source>
        <dbReference type="EMBL" id="KAK8120889.1"/>
    </source>
</evidence>
<dbReference type="PANTHER" id="PTHR33365">
    <property type="entry name" value="YALI0B05434P"/>
    <property type="match status" value="1"/>
</dbReference>
<evidence type="ECO:0000313" key="3">
    <source>
        <dbReference type="Proteomes" id="UP001392437"/>
    </source>
</evidence>
<keyword evidence="3" id="KW-1185">Reference proteome</keyword>
<dbReference type="AlphaFoldDB" id="A0AAW0R0Y4"/>
<organism evidence="2 3">
    <name type="scientific">Apiospora kogelbergensis</name>
    <dbReference type="NCBI Taxonomy" id="1337665"/>
    <lineage>
        <taxon>Eukaryota</taxon>
        <taxon>Fungi</taxon>
        <taxon>Dikarya</taxon>
        <taxon>Ascomycota</taxon>
        <taxon>Pezizomycotina</taxon>
        <taxon>Sordariomycetes</taxon>
        <taxon>Xylariomycetidae</taxon>
        <taxon>Amphisphaeriales</taxon>
        <taxon>Apiosporaceae</taxon>
        <taxon>Apiospora</taxon>
    </lineage>
</organism>
<protein>
    <recommendedName>
        <fullName evidence="4">DinB superfamily protein</fullName>
    </recommendedName>
</protein>
<comment type="caution">
    <text evidence="2">The sequence shown here is derived from an EMBL/GenBank/DDBJ whole genome shotgun (WGS) entry which is preliminary data.</text>
</comment>
<accession>A0AAW0R0Y4</accession>
<dbReference type="Pfam" id="PF11807">
    <property type="entry name" value="UstYa"/>
    <property type="match status" value="1"/>
</dbReference>